<dbReference type="SUPFAM" id="SSF56784">
    <property type="entry name" value="HAD-like"/>
    <property type="match status" value="1"/>
</dbReference>
<accession>A0ABV2HLW3</accession>
<dbReference type="Proteomes" id="UP001549036">
    <property type="component" value="Unassembled WGS sequence"/>
</dbReference>
<evidence type="ECO:0000313" key="5">
    <source>
        <dbReference type="Proteomes" id="UP001549036"/>
    </source>
</evidence>
<dbReference type="InterPro" id="IPR015424">
    <property type="entry name" value="PyrdxlP-dep_Trfase"/>
</dbReference>
<sequence length="681" mass="73310">MSEAKPKALVLDFGGVVTRTLFETHALTERALGLKPGTLNWRGPFDPASDALWRSMQADEISERDYWKTRTREVGRLIGEDWQDMSTFVQRARGAEPQAVIRPEAERAIRIAHQAGVRLAILSNELDLFYGKSFRERLPLLALFDAIVDATYTKVLKPDRHAYAIVGEALELPLAACVFVDDQRRNVDGAIAAGMPTVHFDVARPAQSYAEALGHFGLTLLIGKPESLPMRDINFLTENNAKPIWHPMAHPAEMRATPPKIIMKGEGVSVTDAEGRTVLDAVGGLWNVNLGYSCDPIKQAMAAQLDALPYYSGFRGTSTGPSIELAYELTEWFAPEGMVRAFFTSGGSDSVETALRLARQYWKIRGQGDRTKFLALKKGYHGTHFGGASVNGNANFRRNYEPLLPGVFHTPAPWTYRNPFDETDPAKLAKLCARAIEEEIAFQGADTIAAFIMEPVLGAGGVIVPHESFMPMVRAICHRHDILLIADEVVTGFGRTGAWAGSRLSGVKPDFMTIAKAITSGYFPLGATLIGAKVADVFEADKTSFGAIGHGYTYSGHPVGCAAGLAALAETKRLALNENAAARGVELGKALEALKAKHQLVGDVRYQGLMAALELVSDRAAKKPADKKTMAAVADAAYGAGVMLRVSGNTVILSPPLVISATDVAKIAEGLDVGLAAAAAA</sequence>
<proteinExistence type="inferred from homology"/>
<dbReference type="PANTHER" id="PTHR43094:SF1">
    <property type="entry name" value="AMINOTRANSFERASE CLASS-III"/>
    <property type="match status" value="1"/>
</dbReference>
<dbReference type="InterPro" id="IPR023214">
    <property type="entry name" value="HAD_sf"/>
</dbReference>
<dbReference type="EMBL" id="JBEPLM010000001">
    <property type="protein sequence ID" value="MET3591550.1"/>
    <property type="molecule type" value="Genomic_DNA"/>
</dbReference>
<dbReference type="Gene3D" id="3.90.1150.10">
    <property type="entry name" value="Aspartate Aminotransferase, domain 1"/>
    <property type="match status" value="1"/>
</dbReference>
<evidence type="ECO:0000313" key="4">
    <source>
        <dbReference type="EMBL" id="MET3591550.1"/>
    </source>
</evidence>
<dbReference type="GO" id="GO:0016787">
    <property type="term" value="F:hydrolase activity"/>
    <property type="evidence" value="ECO:0007669"/>
    <property type="project" value="UniProtKB-KW"/>
</dbReference>
<keyword evidence="4" id="KW-0378">Hydrolase</keyword>
<dbReference type="PRINTS" id="PR00413">
    <property type="entry name" value="HADHALOGNASE"/>
</dbReference>
<dbReference type="SFLD" id="SFLDS00003">
    <property type="entry name" value="Haloacid_Dehalogenase"/>
    <property type="match status" value="1"/>
</dbReference>
<dbReference type="InterPro" id="IPR036412">
    <property type="entry name" value="HAD-like_sf"/>
</dbReference>
<keyword evidence="5" id="KW-1185">Reference proteome</keyword>
<dbReference type="CDD" id="cd00610">
    <property type="entry name" value="OAT_like"/>
    <property type="match status" value="1"/>
</dbReference>
<comment type="cofactor">
    <cofactor evidence="1">
        <name>pyridoxal 5'-phosphate</name>
        <dbReference type="ChEBI" id="CHEBI:597326"/>
    </cofactor>
</comment>
<dbReference type="InterPro" id="IPR005814">
    <property type="entry name" value="Aminotrans_3"/>
</dbReference>
<dbReference type="SFLD" id="SFLDG01129">
    <property type="entry name" value="C1.5:_HAD__Beta-PGM__Phosphata"/>
    <property type="match status" value="1"/>
</dbReference>
<gene>
    <name evidence="4" type="ORF">ABID26_000929</name>
</gene>
<dbReference type="Pfam" id="PF00702">
    <property type="entry name" value="Hydrolase"/>
    <property type="match status" value="1"/>
</dbReference>
<dbReference type="Gene3D" id="3.40.640.10">
    <property type="entry name" value="Type I PLP-dependent aspartate aminotransferase-like (Major domain)"/>
    <property type="match status" value="1"/>
</dbReference>
<evidence type="ECO:0000256" key="1">
    <source>
        <dbReference type="ARBA" id="ARBA00001933"/>
    </source>
</evidence>
<evidence type="ECO:0000256" key="2">
    <source>
        <dbReference type="ARBA" id="ARBA00008954"/>
    </source>
</evidence>
<keyword evidence="3" id="KW-0663">Pyridoxal phosphate</keyword>
<dbReference type="SUPFAM" id="SSF53383">
    <property type="entry name" value="PLP-dependent transferases"/>
    <property type="match status" value="1"/>
</dbReference>
<dbReference type="PANTHER" id="PTHR43094">
    <property type="entry name" value="AMINOTRANSFERASE"/>
    <property type="match status" value="1"/>
</dbReference>
<dbReference type="NCBIfam" id="NF005683">
    <property type="entry name" value="PRK07481.1"/>
    <property type="match status" value="1"/>
</dbReference>
<evidence type="ECO:0000256" key="3">
    <source>
        <dbReference type="ARBA" id="ARBA00022898"/>
    </source>
</evidence>
<dbReference type="InterPro" id="IPR049704">
    <property type="entry name" value="Aminotrans_3_PPA_site"/>
</dbReference>
<protein>
    <submittedName>
        <fullName evidence="4">HAD superfamily hydrolase (TIGR01509 family)</fullName>
    </submittedName>
</protein>
<dbReference type="InterPro" id="IPR015421">
    <property type="entry name" value="PyrdxlP-dep_Trfase_major"/>
</dbReference>
<dbReference type="Pfam" id="PF00202">
    <property type="entry name" value="Aminotran_3"/>
    <property type="match status" value="1"/>
</dbReference>
<reference evidence="4 5" key="1">
    <citation type="submission" date="2024-06" db="EMBL/GenBank/DDBJ databases">
        <title>Genomic Encyclopedia of Type Strains, Phase IV (KMG-IV): sequencing the most valuable type-strain genomes for metagenomic binning, comparative biology and taxonomic classification.</title>
        <authorList>
            <person name="Goeker M."/>
        </authorList>
    </citation>
    <scope>NUCLEOTIDE SEQUENCE [LARGE SCALE GENOMIC DNA]</scope>
    <source>
        <strain evidence="4 5">DSM 29846</strain>
    </source>
</reference>
<dbReference type="InterPro" id="IPR015422">
    <property type="entry name" value="PyrdxlP-dep_Trfase_small"/>
</dbReference>
<comment type="caution">
    <text evidence="4">The sequence shown here is derived from an EMBL/GenBank/DDBJ whole genome shotgun (WGS) entry which is preliminary data.</text>
</comment>
<dbReference type="Gene3D" id="3.40.50.1000">
    <property type="entry name" value="HAD superfamily/HAD-like"/>
    <property type="match status" value="1"/>
</dbReference>
<comment type="similarity">
    <text evidence="2">Belongs to the class-III pyridoxal-phosphate-dependent aminotransferase family.</text>
</comment>
<dbReference type="InterPro" id="IPR006439">
    <property type="entry name" value="HAD-SF_hydro_IA"/>
</dbReference>
<organism evidence="4 5">
    <name type="scientific">Mesorhizobium shonense</name>
    <dbReference type="NCBI Taxonomy" id="1209948"/>
    <lineage>
        <taxon>Bacteria</taxon>
        <taxon>Pseudomonadati</taxon>
        <taxon>Pseudomonadota</taxon>
        <taxon>Alphaproteobacteria</taxon>
        <taxon>Hyphomicrobiales</taxon>
        <taxon>Phyllobacteriaceae</taxon>
        <taxon>Mesorhizobium</taxon>
    </lineage>
</organism>
<name>A0ABV2HLW3_9HYPH</name>
<dbReference type="NCBIfam" id="TIGR01509">
    <property type="entry name" value="HAD-SF-IA-v3"/>
    <property type="match status" value="1"/>
</dbReference>
<dbReference type="PROSITE" id="PS00600">
    <property type="entry name" value="AA_TRANSFER_CLASS_3"/>
    <property type="match status" value="1"/>
</dbReference>